<dbReference type="Proteomes" id="UP000730739">
    <property type="component" value="Unassembled WGS sequence"/>
</dbReference>
<protein>
    <submittedName>
        <fullName evidence="1">Molecular chaperone HtpG</fullName>
    </submittedName>
</protein>
<dbReference type="Gene3D" id="3.30.565.10">
    <property type="entry name" value="Histidine kinase-like ATPase, C-terminal domain"/>
    <property type="match status" value="1"/>
</dbReference>
<comment type="caution">
    <text evidence="1">The sequence shown here is derived from an EMBL/GenBank/DDBJ whole genome shotgun (WGS) entry which is preliminary data.</text>
</comment>
<dbReference type="SUPFAM" id="SSF55874">
    <property type="entry name" value="ATPase domain of HSP90 chaperone/DNA topoisomerase II/histidine kinase"/>
    <property type="match status" value="1"/>
</dbReference>
<sequence length="525" mass="58463">MTIESMSRSSRAAFIASKEQGTLEPIDDIIVGRDVLELVSSAMYIDPMTVYREYVQNAADAIDDARRTGVLSPGQTGDVSITIDSNSRTIRIRDNGTGISNEEFARKMTTLGASAKRGTNARGFRGVGRLAGLGYAQEVIFRSRAEGDQSVHELTWDCRKLKTALRQGAGDIGDLIRSVATLRKREAADHPSRFFEVEMRGVIRIRSDRLMSPAAVEEYLGQVAPVPFAPDFSFGHDIRSVLAPVVELGELNIQIEGNERPVYRPHRDVFMPDGVKTVKFDRLSISEINGMEGELAAIVWILHHDYEGALPNATGVKGLRLRCGNVQIGDHNLLEELFPEPRFNSWAVGEIHVIDRKIVPNGRRDNFDQNAHYHNLVNQLTPAAREITRLCRTNSIRRNWLRDIEVQKQSVNQIIDLLEQAVISADEQAKYVSKGADCFGRLEKALQRKIVSDQEIAEMSAEIALLRSRFELVGNAADTPSSLAMLGEQDRRSFSRFCELLYECAPNQASAKVLVDKMLARLSGS</sequence>
<proteinExistence type="predicted"/>
<keyword evidence="2" id="KW-1185">Reference proteome</keyword>
<dbReference type="EMBL" id="JAGILA010000006">
    <property type="protein sequence ID" value="MBP2237672.1"/>
    <property type="molecule type" value="Genomic_DNA"/>
</dbReference>
<evidence type="ECO:0000313" key="1">
    <source>
        <dbReference type="EMBL" id="MBP2237672.1"/>
    </source>
</evidence>
<accession>A0ABS4R461</accession>
<evidence type="ECO:0000313" key="2">
    <source>
        <dbReference type="Proteomes" id="UP000730739"/>
    </source>
</evidence>
<dbReference type="RefSeq" id="WP_209604019.1">
    <property type="nucleotide sequence ID" value="NZ_JAGILA010000006.1"/>
</dbReference>
<gene>
    <name evidence="1" type="ORF">J2Z31_004195</name>
</gene>
<dbReference type="InterPro" id="IPR036890">
    <property type="entry name" value="HATPase_C_sf"/>
</dbReference>
<dbReference type="Pfam" id="PF13589">
    <property type="entry name" value="HATPase_c_3"/>
    <property type="match status" value="1"/>
</dbReference>
<name>A0ABS4R461_9HYPH</name>
<reference evidence="1 2" key="1">
    <citation type="submission" date="2021-03" db="EMBL/GenBank/DDBJ databases">
        <title>Genomic Encyclopedia of Type Strains, Phase IV (KMG-IV): sequencing the most valuable type-strain genomes for metagenomic binning, comparative biology and taxonomic classification.</title>
        <authorList>
            <person name="Goeker M."/>
        </authorList>
    </citation>
    <scope>NUCLEOTIDE SEQUENCE [LARGE SCALE GENOMIC DNA]</scope>
    <source>
        <strain evidence="1 2">DSM 13372</strain>
    </source>
</reference>
<organism evidence="1 2">
    <name type="scientific">Sinorhizobium kostiense</name>
    <dbReference type="NCBI Taxonomy" id="76747"/>
    <lineage>
        <taxon>Bacteria</taxon>
        <taxon>Pseudomonadati</taxon>
        <taxon>Pseudomonadota</taxon>
        <taxon>Alphaproteobacteria</taxon>
        <taxon>Hyphomicrobiales</taxon>
        <taxon>Rhizobiaceae</taxon>
        <taxon>Sinorhizobium/Ensifer group</taxon>
        <taxon>Sinorhizobium</taxon>
    </lineage>
</organism>